<dbReference type="OrthoDB" id="2665022at2"/>
<gene>
    <name evidence="1" type="ORF">WQ57_19790</name>
</gene>
<comment type="caution">
    <text evidence="1">The sequence shown here is derived from an EMBL/GenBank/DDBJ whole genome shotgun (WGS) entry which is preliminary data.</text>
</comment>
<name>A0A0M2SUP7_9BACI</name>
<organism evidence="1 2">
    <name type="scientific">Mesobacillus campisalis</name>
    <dbReference type="NCBI Taxonomy" id="1408103"/>
    <lineage>
        <taxon>Bacteria</taxon>
        <taxon>Bacillati</taxon>
        <taxon>Bacillota</taxon>
        <taxon>Bacilli</taxon>
        <taxon>Bacillales</taxon>
        <taxon>Bacillaceae</taxon>
        <taxon>Mesobacillus</taxon>
    </lineage>
</organism>
<evidence type="ECO:0000313" key="1">
    <source>
        <dbReference type="EMBL" id="KKK36330.1"/>
    </source>
</evidence>
<protein>
    <submittedName>
        <fullName evidence="1">Uncharacterized protein</fullName>
    </submittedName>
</protein>
<keyword evidence="2" id="KW-1185">Reference proteome</keyword>
<proteinExistence type="predicted"/>
<evidence type="ECO:0000313" key="2">
    <source>
        <dbReference type="Proteomes" id="UP000034166"/>
    </source>
</evidence>
<dbReference type="RefSeq" id="WP_046525497.1">
    <property type="nucleotide sequence ID" value="NZ_LAYY01000033.1"/>
</dbReference>
<dbReference type="EMBL" id="LAYY01000033">
    <property type="protein sequence ID" value="KKK36330.1"/>
    <property type="molecule type" value="Genomic_DNA"/>
</dbReference>
<dbReference type="AlphaFoldDB" id="A0A0M2SUP7"/>
<accession>A0A0M2SUP7</accession>
<reference evidence="1 2" key="1">
    <citation type="submission" date="2015-04" db="EMBL/GenBank/DDBJ databases">
        <title>Taxonomic description and genome sequence of Bacillus campisalis sp. nov., a novel member of the genus Bacillus isolated from solar saltern.</title>
        <authorList>
            <person name="Mathan Kumar R."/>
            <person name="Kaur G."/>
            <person name="Kumar A."/>
            <person name="Singh N.K."/>
            <person name="Kaur N."/>
            <person name="Kumar N."/>
            <person name="Mayilraj S."/>
        </authorList>
    </citation>
    <scope>NUCLEOTIDE SEQUENCE [LARGE SCALE GENOMIC DNA]</scope>
    <source>
        <strain evidence="1 2">SA2-6</strain>
    </source>
</reference>
<sequence>MGKERLKKQLDKELQSVKFSLQEEVMKKARRPSFPQRLSALLNKEVEIPLLSAGIVVALFFSWGIKDMIPDEKQPDGYAERELIEAGGNTYWKDLYEKAAGKNEN</sequence>
<dbReference type="Proteomes" id="UP000034166">
    <property type="component" value="Unassembled WGS sequence"/>
</dbReference>